<proteinExistence type="predicted"/>
<name>A0A238JF64_9RHOB</name>
<keyword evidence="2" id="KW-1185">Reference proteome</keyword>
<organism evidence="1 2">
    <name type="scientific">Pelagimonas phthalicica</name>
    <dbReference type="NCBI Taxonomy" id="1037362"/>
    <lineage>
        <taxon>Bacteria</taxon>
        <taxon>Pseudomonadati</taxon>
        <taxon>Pseudomonadota</taxon>
        <taxon>Alphaproteobacteria</taxon>
        <taxon>Rhodobacterales</taxon>
        <taxon>Roseobacteraceae</taxon>
        <taxon>Pelagimonas</taxon>
    </lineage>
</organism>
<sequence>MRRILFIVSENRLSLSFAPADRLSVIGRIFAQAAPLGVRALRRAEI</sequence>
<dbReference type="Proteomes" id="UP000225972">
    <property type="component" value="Unassembled WGS sequence"/>
</dbReference>
<accession>A0A238JF64</accession>
<dbReference type="AlphaFoldDB" id="A0A238JF64"/>
<evidence type="ECO:0000313" key="2">
    <source>
        <dbReference type="Proteomes" id="UP000225972"/>
    </source>
</evidence>
<evidence type="ECO:0000313" key="1">
    <source>
        <dbReference type="EMBL" id="SMX29320.1"/>
    </source>
</evidence>
<gene>
    <name evidence="1" type="ORF">TRP8649_03453</name>
</gene>
<dbReference type="EMBL" id="FXXP01000002">
    <property type="protein sequence ID" value="SMX29320.1"/>
    <property type="molecule type" value="Genomic_DNA"/>
</dbReference>
<reference evidence="2" key="1">
    <citation type="submission" date="2017-05" db="EMBL/GenBank/DDBJ databases">
        <authorList>
            <person name="Rodrigo-Torres L."/>
            <person name="Arahal R. D."/>
            <person name="Lucena T."/>
        </authorList>
    </citation>
    <scope>NUCLEOTIDE SEQUENCE [LARGE SCALE GENOMIC DNA]</scope>
    <source>
        <strain evidence="2">CECT 8649</strain>
    </source>
</reference>
<protein>
    <submittedName>
        <fullName evidence="1">Uncharacterized protein</fullName>
    </submittedName>
</protein>